<gene>
    <name evidence="1" type="ORF">I7I52_11414</name>
</gene>
<protein>
    <submittedName>
        <fullName evidence="1">Uncharacterized protein</fullName>
    </submittedName>
</protein>
<evidence type="ECO:0000313" key="2">
    <source>
        <dbReference type="Proteomes" id="UP000670092"/>
    </source>
</evidence>
<proteinExistence type="predicted"/>
<dbReference type="VEuPathDB" id="FungiDB:I7I52_11414"/>
<dbReference type="AlphaFoldDB" id="A0A8H8CRZ8"/>
<organism evidence="1 2">
    <name type="scientific">Ajellomyces capsulatus</name>
    <name type="common">Darling's disease fungus</name>
    <name type="synonym">Histoplasma capsulatum</name>
    <dbReference type="NCBI Taxonomy" id="5037"/>
    <lineage>
        <taxon>Eukaryota</taxon>
        <taxon>Fungi</taxon>
        <taxon>Dikarya</taxon>
        <taxon>Ascomycota</taxon>
        <taxon>Pezizomycotina</taxon>
        <taxon>Eurotiomycetes</taxon>
        <taxon>Eurotiomycetidae</taxon>
        <taxon>Onygenales</taxon>
        <taxon>Ajellomycetaceae</taxon>
        <taxon>Histoplasma</taxon>
    </lineage>
</organism>
<name>A0A8H8CRZ8_AJECA</name>
<accession>A0A8H8CRZ8</accession>
<comment type="caution">
    <text evidence="1">The sequence shown here is derived from an EMBL/GenBank/DDBJ whole genome shotgun (WGS) entry which is preliminary data.</text>
</comment>
<sequence>MKDRILYPRRCASSSNFNKFCTVTISVLLCCLASSLPSTSIPSTFNITCIIVVSLSLRCSTSRVFWSPGGCWMNSRSKGSRESWK</sequence>
<evidence type="ECO:0000313" key="1">
    <source>
        <dbReference type="EMBL" id="KAG5287597.1"/>
    </source>
</evidence>
<dbReference type="EMBL" id="JAEVHI010000007">
    <property type="protein sequence ID" value="KAG5287597.1"/>
    <property type="molecule type" value="Genomic_DNA"/>
</dbReference>
<reference evidence="1 2" key="1">
    <citation type="submission" date="2021-01" db="EMBL/GenBank/DDBJ databases">
        <title>Chromosome-level genome assembly of a human fungal pathogen reveals clustering of transcriptionally co-regulated genes.</title>
        <authorList>
            <person name="Voorhies M."/>
            <person name="Cohen S."/>
            <person name="Shea T.P."/>
            <person name="Petrus S."/>
            <person name="Munoz J.F."/>
            <person name="Poplawski S."/>
            <person name="Goldman W.E."/>
            <person name="Michael T."/>
            <person name="Cuomo C.A."/>
            <person name="Sil A."/>
            <person name="Beyhan S."/>
        </authorList>
    </citation>
    <scope>NUCLEOTIDE SEQUENCE [LARGE SCALE GENOMIC DNA]</scope>
    <source>
        <strain evidence="1 2">G184AR</strain>
    </source>
</reference>
<dbReference type="Proteomes" id="UP000670092">
    <property type="component" value="Unassembled WGS sequence"/>
</dbReference>